<evidence type="ECO:0000313" key="2">
    <source>
        <dbReference type="Proteomes" id="UP001234178"/>
    </source>
</evidence>
<dbReference type="Proteomes" id="UP001234178">
    <property type="component" value="Unassembled WGS sequence"/>
</dbReference>
<comment type="caution">
    <text evidence="1">The sequence shown here is derived from an EMBL/GenBank/DDBJ whole genome shotgun (WGS) entry which is preliminary data.</text>
</comment>
<dbReference type="EMBL" id="JAOYFB010000037">
    <property type="protein sequence ID" value="KAK4024946.1"/>
    <property type="molecule type" value="Genomic_DNA"/>
</dbReference>
<sequence>MEILSQTLSTGGKGSNWTLLVPAAFRHTHIKQLLTYAVMSDRIFGQKNCLCSLAKTAATPPSNSSPTQQEGRQKPITSFPLRIWNVQQSPCMQQPRALAVAAISSSVWLCSCR</sequence>
<proteinExistence type="predicted"/>
<gene>
    <name evidence="1" type="ORF">OUZ56_010438</name>
</gene>
<keyword evidence="2" id="KW-1185">Reference proteome</keyword>
<accession>A0ABR0AIL4</accession>
<organism evidence="1 2">
    <name type="scientific">Daphnia magna</name>
    <dbReference type="NCBI Taxonomy" id="35525"/>
    <lineage>
        <taxon>Eukaryota</taxon>
        <taxon>Metazoa</taxon>
        <taxon>Ecdysozoa</taxon>
        <taxon>Arthropoda</taxon>
        <taxon>Crustacea</taxon>
        <taxon>Branchiopoda</taxon>
        <taxon>Diplostraca</taxon>
        <taxon>Cladocera</taxon>
        <taxon>Anomopoda</taxon>
        <taxon>Daphniidae</taxon>
        <taxon>Daphnia</taxon>
    </lineage>
</organism>
<reference evidence="1 2" key="1">
    <citation type="journal article" date="2023" name="Nucleic Acids Res.">
        <title>The hologenome of Daphnia magna reveals possible DNA methylation and microbiome-mediated evolution of the host genome.</title>
        <authorList>
            <person name="Chaturvedi A."/>
            <person name="Li X."/>
            <person name="Dhandapani V."/>
            <person name="Marshall H."/>
            <person name="Kissane S."/>
            <person name="Cuenca-Cambronero M."/>
            <person name="Asole G."/>
            <person name="Calvet F."/>
            <person name="Ruiz-Romero M."/>
            <person name="Marangio P."/>
            <person name="Guigo R."/>
            <person name="Rago D."/>
            <person name="Mirbahai L."/>
            <person name="Eastwood N."/>
            <person name="Colbourne J.K."/>
            <person name="Zhou J."/>
            <person name="Mallon E."/>
            <person name="Orsini L."/>
        </authorList>
    </citation>
    <scope>NUCLEOTIDE SEQUENCE [LARGE SCALE GENOMIC DNA]</scope>
    <source>
        <strain evidence="1">LRV0_1</strain>
    </source>
</reference>
<evidence type="ECO:0000313" key="1">
    <source>
        <dbReference type="EMBL" id="KAK4024946.1"/>
    </source>
</evidence>
<protein>
    <submittedName>
        <fullName evidence="1">Uncharacterized protein</fullName>
    </submittedName>
</protein>
<name>A0ABR0AIL4_9CRUS</name>